<dbReference type="SUPFAM" id="SSF51011">
    <property type="entry name" value="Glycosyl hydrolase domain"/>
    <property type="match status" value="1"/>
</dbReference>
<comment type="catalytic activity">
    <reaction evidence="5">
        <text>Hydrolysis of terminal, non-reducing alpha-D-galactose residues in alpha-D-galactosides, including galactose oligosaccharides, galactomannans and galactolipids.</text>
        <dbReference type="EC" id="3.2.1.22"/>
    </reaction>
</comment>
<dbReference type="SUPFAM" id="SSF49785">
    <property type="entry name" value="Galactose-binding domain-like"/>
    <property type="match status" value="1"/>
</dbReference>
<dbReference type="Pfam" id="PF17801">
    <property type="entry name" value="Melibiase_C"/>
    <property type="match status" value="1"/>
</dbReference>
<evidence type="ECO:0000313" key="7">
    <source>
        <dbReference type="EMBL" id="RCW42467.1"/>
    </source>
</evidence>
<feature type="domain" description="Alpha galactosidase C-terminal" evidence="6">
    <location>
        <begin position="512"/>
        <end position="588"/>
    </location>
</feature>
<proteinExistence type="inferred from homology"/>
<dbReference type="InterPro" id="IPR002241">
    <property type="entry name" value="Glyco_hydro_27"/>
</dbReference>
<evidence type="ECO:0000256" key="2">
    <source>
        <dbReference type="ARBA" id="ARBA00022729"/>
    </source>
</evidence>
<dbReference type="GO" id="GO:0004557">
    <property type="term" value="F:alpha-galactosidase activity"/>
    <property type="evidence" value="ECO:0007669"/>
    <property type="project" value="UniProtKB-EC"/>
</dbReference>
<sequence length="604" mass="66665">MDKVSARATSRIAPDEITDPDYMFPAFSNGKVLLDKKQGRLPSMGWNSWNAFGSKNNEALTKAMADAIVDLGLADLGYKYVVLDDGCYKSERVNGLLSNETIKFPSGFKALSDYIHSKGLKFGMYNDIGTHLCAGSAVGTCGYEDVDTRSYMDWGVDFIKVDNCYYLWDNATFSDSTNSKYSYAPNIRSITVTGEELKITLNAVKDGVLLGQGASKNSGDYVTNIGTFDGTNVGTTPVGDRWGELEFTVNAPASGKYAITINYASGEEDGTGRWLQLAVGNADNETRYFDNMLPLTESTDAFADSEEITVSLNEGDNIIRLMNHRRQENTLNSYAALLEGLNKADPDHDIVFSICEWGKTQPHNWGYKVGDSWRILNDITFCVGSDGNPGSAEWSSNNTASITSQYSKAVIMDEFTGLDKGWNDPDMLVIGMNEITNTMSKTHMTMWCMMNSPIMLGMDLRRVAKGDELWMIIANKDVIALNQDTLGIQAKRIYCSIDNTNPDTAYIANNNRVDILVKPLANGDIAISFINLSDSRETKEHSVDVSRIIDYIGHKIIDAEKFKNAASYSLKDLWTGEVTTNISRTFSVTGIDAYDNVTIRVTPV</sequence>
<dbReference type="CDD" id="cd14792">
    <property type="entry name" value="GH27"/>
    <property type="match status" value="1"/>
</dbReference>
<dbReference type="GO" id="GO:0005975">
    <property type="term" value="P:carbohydrate metabolic process"/>
    <property type="evidence" value="ECO:0007669"/>
    <property type="project" value="InterPro"/>
</dbReference>
<keyword evidence="3 5" id="KW-0378">Hydrolase</keyword>
<reference evidence="7 8" key="1">
    <citation type="submission" date="2018-07" db="EMBL/GenBank/DDBJ databases">
        <title>Genomic Encyclopedia of Type Strains, Phase III (KMG-III): the genomes of soil and plant-associated and newly described type strains.</title>
        <authorList>
            <person name="Whitman W."/>
        </authorList>
    </citation>
    <scope>NUCLEOTIDE SEQUENCE [LARGE SCALE GENOMIC DNA]</scope>
    <source>
        <strain evidence="7 8">CECT 7506</strain>
    </source>
</reference>
<keyword evidence="2" id="KW-0732">Signal</keyword>
<protein>
    <recommendedName>
        <fullName evidence="5">Alpha-galactosidase</fullName>
        <ecNumber evidence="5">3.2.1.22</ecNumber>
    </recommendedName>
    <alternativeName>
        <fullName evidence="5">Melibiase</fullName>
    </alternativeName>
</protein>
<dbReference type="InterPro" id="IPR017853">
    <property type="entry name" value="GH"/>
</dbReference>
<evidence type="ECO:0000256" key="4">
    <source>
        <dbReference type="ARBA" id="ARBA00023295"/>
    </source>
</evidence>
<gene>
    <name evidence="7" type="ORF">DFP97_11629</name>
</gene>
<evidence type="ECO:0000256" key="1">
    <source>
        <dbReference type="ARBA" id="ARBA00009743"/>
    </source>
</evidence>
<keyword evidence="4 5" id="KW-0326">Glycosidase</keyword>
<dbReference type="EMBL" id="QPJD01000016">
    <property type="protein sequence ID" value="RCW42467.1"/>
    <property type="molecule type" value="Genomic_DNA"/>
</dbReference>
<evidence type="ECO:0000313" key="8">
    <source>
        <dbReference type="Proteomes" id="UP000252415"/>
    </source>
</evidence>
<dbReference type="RefSeq" id="WP_114382625.1">
    <property type="nucleotide sequence ID" value="NZ_QPJD01000016.1"/>
</dbReference>
<dbReference type="PANTHER" id="PTHR11452:SF75">
    <property type="entry name" value="ALPHA-GALACTOSIDASE MEL1"/>
    <property type="match status" value="1"/>
</dbReference>
<evidence type="ECO:0000256" key="5">
    <source>
        <dbReference type="RuleBase" id="RU361168"/>
    </source>
</evidence>
<dbReference type="InterPro" id="IPR008979">
    <property type="entry name" value="Galactose-bd-like_sf"/>
</dbReference>
<name>A0A368VPH0_9BACL</name>
<comment type="caution">
    <text evidence="7">The sequence shown here is derived from an EMBL/GenBank/DDBJ whole genome shotgun (WGS) entry which is preliminary data.</text>
</comment>
<dbReference type="PRINTS" id="PR00740">
    <property type="entry name" value="GLHYDRLASE27"/>
</dbReference>
<dbReference type="OrthoDB" id="9807519at2"/>
<dbReference type="Pfam" id="PF16499">
    <property type="entry name" value="Melibiase_2"/>
    <property type="match status" value="2"/>
</dbReference>
<dbReference type="InterPro" id="IPR013780">
    <property type="entry name" value="Glyco_hydro_b"/>
</dbReference>
<comment type="similarity">
    <text evidence="1 5">Belongs to the glycosyl hydrolase 27 family.</text>
</comment>
<dbReference type="AlphaFoldDB" id="A0A368VPH0"/>
<dbReference type="Proteomes" id="UP000252415">
    <property type="component" value="Unassembled WGS sequence"/>
</dbReference>
<dbReference type="PANTHER" id="PTHR11452">
    <property type="entry name" value="ALPHA-GALACTOSIDASE/ALPHA-N-ACETYLGALACTOSAMINIDASE"/>
    <property type="match status" value="1"/>
</dbReference>
<dbReference type="SUPFAM" id="SSF51445">
    <property type="entry name" value="(Trans)glycosidases"/>
    <property type="match status" value="2"/>
</dbReference>
<evidence type="ECO:0000259" key="6">
    <source>
        <dbReference type="Pfam" id="PF17801"/>
    </source>
</evidence>
<dbReference type="Gene3D" id="2.60.40.1180">
    <property type="entry name" value="Golgi alpha-mannosidase II"/>
    <property type="match status" value="1"/>
</dbReference>
<evidence type="ECO:0000256" key="3">
    <source>
        <dbReference type="ARBA" id="ARBA00022801"/>
    </source>
</evidence>
<dbReference type="Gene3D" id="3.20.20.70">
    <property type="entry name" value="Aldolase class I"/>
    <property type="match status" value="2"/>
</dbReference>
<accession>A0A368VPH0</accession>
<keyword evidence="8" id="KW-1185">Reference proteome</keyword>
<keyword evidence="5" id="KW-1015">Disulfide bond</keyword>
<dbReference type="EC" id="3.2.1.22" evidence="5"/>
<dbReference type="InterPro" id="IPR041233">
    <property type="entry name" value="Melibiase_C"/>
</dbReference>
<dbReference type="InterPro" id="IPR013785">
    <property type="entry name" value="Aldolase_TIM"/>
</dbReference>
<organism evidence="7 8">
    <name type="scientific">Paenibacillus prosopidis</name>
    <dbReference type="NCBI Taxonomy" id="630520"/>
    <lineage>
        <taxon>Bacteria</taxon>
        <taxon>Bacillati</taxon>
        <taxon>Bacillota</taxon>
        <taxon>Bacilli</taxon>
        <taxon>Bacillales</taxon>
        <taxon>Paenibacillaceae</taxon>
        <taxon>Paenibacillus</taxon>
    </lineage>
</organism>